<evidence type="ECO:0000256" key="1">
    <source>
        <dbReference type="ARBA" id="ARBA00000900"/>
    </source>
</evidence>
<comment type="pathway">
    <text evidence="2">Protein modification; protein ubiquitination.</text>
</comment>
<accession>A0A087G869</accession>
<comment type="catalytic activity">
    <reaction evidence="1">
        <text>S-ubiquitinyl-[E2 ubiquitin-conjugating enzyme]-L-cysteine + [acceptor protein]-L-lysine = [E2 ubiquitin-conjugating enzyme]-L-cysteine + N(6)-ubiquitinyl-[acceptor protein]-L-lysine.</text>
        <dbReference type="EC" id="2.3.2.27"/>
    </reaction>
</comment>
<evidence type="ECO:0000313" key="7">
    <source>
        <dbReference type="EMBL" id="KFK26071.1"/>
    </source>
</evidence>
<reference evidence="8" key="1">
    <citation type="journal article" date="2015" name="Nat. Plants">
        <title>Genome expansion of Arabis alpina linked with retrotransposition and reduced symmetric DNA methylation.</title>
        <authorList>
            <person name="Willing E.M."/>
            <person name="Rawat V."/>
            <person name="Mandakova T."/>
            <person name="Maumus F."/>
            <person name="James G.V."/>
            <person name="Nordstroem K.J."/>
            <person name="Becker C."/>
            <person name="Warthmann N."/>
            <person name="Chica C."/>
            <person name="Szarzynska B."/>
            <person name="Zytnicki M."/>
            <person name="Albani M.C."/>
            <person name="Kiefer C."/>
            <person name="Bergonzi S."/>
            <person name="Castaings L."/>
            <person name="Mateos J.L."/>
            <person name="Berns M.C."/>
            <person name="Bujdoso N."/>
            <person name="Piofczyk T."/>
            <person name="de Lorenzo L."/>
            <person name="Barrero-Sicilia C."/>
            <person name="Mateos I."/>
            <person name="Piednoel M."/>
            <person name="Hagmann J."/>
            <person name="Chen-Min-Tao R."/>
            <person name="Iglesias-Fernandez R."/>
            <person name="Schuster S.C."/>
            <person name="Alonso-Blanco C."/>
            <person name="Roudier F."/>
            <person name="Carbonero P."/>
            <person name="Paz-Ares J."/>
            <person name="Davis S.J."/>
            <person name="Pecinka A."/>
            <person name="Quesneville H."/>
            <person name="Colot V."/>
            <person name="Lysak M.A."/>
            <person name="Weigel D."/>
            <person name="Coupland G."/>
            <person name="Schneeberger K."/>
        </authorList>
    </citation>
    <scope>NUCLEOTIDE SEQUENCE [LARGE SCALE GENOMIC DNA]</scope>
    <source>
        <strain evidence="8">cv. Pajares</strain>
    </source>
</reference>
<feature type="domain" description="U-box" evidence="6">
    <location>
        <begin position="78"/>
        <end position="151"/>
    </location>
</feature>
<dbReference type="OMA" id="DECKLET"/>
<dbReference type="OrthoDB" id="1058030at2759"/>
<dbReference type="EMBL" id="CM002876">
    <property type="protein sequence ID" value="KFK26071.1"/>
    <property type="molecule type" value="Genomic_DNA"/>
</dbReference>
<dbReference type="PANTHER" id="PTHR23315:SF265">
    <property type="entry name" value="U-BOX DOMAIN-CONTAINING PROTEIN 46-RELATED"/>
    <property type="match status" value="1"/>
</dbReference>
<dbReference type="InterPro" id="IPR013083">
    <property type="entry name" value="Znf_RING/FYVE/PHD"/>
</dbReference>
<dbReference type="Gene3D" id="1.25.10.10">
    <property type="entry name" value="Leucine-rich Repeat Variant"/>
    <property type="match status" value="1"/>
</dbReference>
<keyword evidence="5" id="KW-0833">Ubl conjugation pathway</keyword>
<gene>
    <name evidence="7" type="ordered locus">AALP_Aa8g199300</name>
</gene>
<dbReference type="PROSITE" id="PS51698">
    <property type="entry name" value="U_BOX"/>
    <property type="match status" value="1"/>
</dbReference>
<dbReference type="EC" id="2.3.2.27" evidence="3"/>
<dbReference type="SUPFAM" id="SSF57850">
    <property type="entry name" value="RING/U-box"/>
    <property type="match status" value="1"/>
</dbReference>
<evidence type="ECO:0000256" key="3">
    <source>
        <dbReference type="ARBA" id="ARBA00012483"/>
    </source>
</evidence>
<dbReference type="InterPro" id="IPR016024">
    <property type="entry name" value="ARM-type_fold"/>
</dbReference>
<dbReference type="SMART" id="SM00504">
    <property type="entry name" value="Ubox"/>
    <property type="match status" value="1"/>
</dbReference>
<dbReference type="Gene3D" id="3.30.40.10">
    <property type="entry name" value="Zinc/RING finger domain, C3HC4 (zinc finger)"/>
    <property type="match status" value="1"/>
</dbReference>
<sequence>MADSTADEMTETAVTLRRELKELLTENFYDGGDRGDSEDGSFVDLKTIDEAIRVLTCLKEVESKNPESDNSSSSSTVEVPEEFKCLISKDIMIKPVLIASGETFEERYISQYLQYERICPKTKELLSNCIWTPNHLVDELITQWCQLNNYDRPKPSDVTVTELFPNDINSLLDRISSPSSLEDQEDAARELRNQTKKFVSVRYFFVAQVADSITRLLSPLSALGNAVVSNPELQENLVTTLFNISVVDQHKYEIARHPLVIPLLGNSLFQGTAETRRNSAATLRSLALFDSNRYMMADSEALKDLIRVIGNGDNSVTLEAGSAIMYLCFEQRNMKKAISAGFIQALTKEIKAERNVADLLPFLVSLSTSSLAVEKMQDLGFIDDLFKILRKPSCSVTGKNALEIVYNMGMLPTNDRYKDSKRLELINEEENKYGTFLKIAKEGSDREARIAQSILQWHKSFGTGKKPIC</sequence>
<dbReference type="InterPro" id="IPR003613">
    <property type="entry name" value="Ubox_domain"/>
</dbReference>
<dbReference type="SUPFAM" id="SSF48371">
    <property type="entry name" value="ARM repeat"/>
    <property type="match status" value="1"/>
</dbReference>
<protein>
    <recommendedName>
        <fullName evidence="3">RING-type E3 ubiquitin transferase</fullName>
        <ecNumber evidence="3">2.3.2.27</ecNumber>
    </recommendedName>
</protein>
<dbReference type="Pfam" id="PF04564">
    <property type="entry name" value="U-box"/>
    <property type="match status" value="1"/>
</dbReference>
<dbReference type="AlphaFoldDB" id="A0A087G869"/>
<dbReference type="InterPro" id="IPR011989">
    <property type="entry name" value="ARM-like"/>
</dbReference>
<keyword evidence="4" id="KW-0808">Transferase</keyword>
<organism evidence="7 8">
    <name type="scientific">Arabis alpina</name>
    <name type="common">Alpine rock-cress</name>
    <dbReference type="NCBI Taxonomy" id="50452"/>
    <lineage>
        <taxon>Eukaryota</taxon>
        <taxon>Viridiplantae</taxon>
        <taxon>Streptophyta</taxon>
        <taxon>Embryophyta</taxon>
        <taxon>Tracheophyta</taxon>
        <taxon>Spermatophyta</taxon>
        <taxon>Magnoliopsida</taxon>
        <taxon>eudicotyledons</taxon>
        <taxon>Gunneridae</taxon>
        <taxon>Pentapetalae</taxon>
        <taxon>rosids</taxon>
        <taxon>malvids</taxon>
        <taxon>Brassicales</taxon>
        <taxon>Brassicaceae</taxon>
        <taxon>Arabideae</taxon>
        <taxon>Arabis</taxon>
    </lineage>
</organism>
<dbReference type="UniPathway" id="UPA00143"/>
<proteinExistence type="predicted"/>
<dbReference type="GO" id="GO:0061630">
    <property type="term" value="F:ubiquitin protein ligase activity"/>
    <property type="evidence" value="ECO:0007669"/>
    <property type="project" value="UniProtKB-EC"/>
</dbReference>
<evidence type="ECO:0000259" key="6">
    <source>
        <dbReference type="PROSITE" id="PS51698"/>
    </source>
</evidence>
<dbReference type="Proteomes" id="UP000029120">
    <property type="component" value="Chromosome 8"/>
</dbReference>
<keyword evidence="8" id="KW-1185">Reference proteome</keyword>
<dbReference type="PANTHER" id="PTHR23315">
    <property type="entry name" value="U BOX DOMAIN-CONTAINING"/>
    <property type="match status" value="1"/>
</dbReference>
<evidence type="ECO:0000256" key="2">
    <source>
        <dbReference type="ARBA" id="ARBA00004906"/>
    </source>
</evidence>
<evidence type="ECO:0000256" key="5">
    <source>
        <dbReference type="ARBA" id="ARBA00022786"/>
    </source>
</evidence>
<evidence type="ECO:0000313" key="8">
    <source>
        <dbReference type="Proteomes" id="UP000029120"/>
    </source>
</evidence>
<evidence type="ECO:0000256" key="4">
    <source>
        <dbReference type="ARBA" id="ARBA00022679"/>
    </source>
</evidence>
<name>A0A087G869_ARAAL</name>
<dbReference type="Gramene" id="KFK26071">
    <property type="protein sequence ID" value="KFK26071"/>
    <property type="gene ID" value="AALP_AA8G199300"/>
</dbReference>
<dbReference type="GO" id="GO:0016567">
    <property type="term" value="P:protein ubiquitination"/>
    <property type="evidence" value="ECO:0007669"/>
    <property type="project" value="UniProtKB-UniPathway"/>
</dbReference>